<organism evidence="2 3">
    <name type="scientific">Litomosoides sigmodontis</name>
    <name type="common">Filarial nematode worm</name>
    <dbReference type="NCBI Taxonomy" id="42156"/>
    <lineage>
        <taxon>Eukaryota</taxon>
        <taxon>Metazoa</taxon>
        <taxon>Ecdysozoa</taxon>
        <taxon>Nematoda</taxon>
        <taxon>Chromadorea</taxon>
        <taxon>Rhabditida</taxon>
        <taxon>Spirurina</taxon>
        <taxon>Spiruromorpha</taxon>
        <taxon>Filarioidea</taxon>
        <taxon>Onchocercidae</taxon>
        <taxon>Litomosoides</taxon>
    </lineage>
</organism>
<accession>A0A3P6T552</accession>
<dbReference type="AlphaFoldDB" id="A0A3P6T552"/>
<gene>
    <name evidence="2" type="ORF">NLS_LOCUS2628</name>
</gene>
<name>A0A3P6T552_LITSI</name>
<dbReference type="Proteomes" id="UP000277928">
    <property type="component" value="Unassembled WGS sequence"/>
</dbReference>
<feature type="compositionally biased region" description="Pro residues" evidence="1">
    <location>
        <begin position="411"/>
        <end position="423"/>
    </location>
</feature>
<keyword evidence="3" id="KW-1185">Reference proteome</keyword>
<feature type="compositionally biased region" description="Basic and acidic residues" evidence="1">
    <location>
        <begin position="458"/>
        <end position="473"/>
    </location>
</feature>
<feature type="compositionally biased region" description="Polar residues" evidence="1">
    <location>
        <begin position="553"/>
        <end position="568"/>
    </location>
</feature>
<feature type="region of interest" description="Disordered" evidence="1">
    <location>
        <begin position="440"/>
        <end position="568"/>
    </location>
</feature>
<feature type="region of interest" description="Disordered" evidence="1">
    <location>
        <begin position="207"/>
        <end position="257"/>
    </location>
</feature>
<proteinExistence type="predicted"/>
<feature type="region of interest" description="Disordered" evidence="1">
    <location>
        <begin position="365"/>
        <end position="425"/>
    </location>
</feature>
<feature type="region of interest" description="Disordered" evidence="1">
    <location>
        <begin position="289"/>
        <end position="351"/>
    </location>
</feature>
<reference evidence="2 3" key="1">
    <citation type="submission" date="2018-08" db="EMBL/GenBank/DDBJ databases">
        <authorList>
            <person name="Laetsch R D."/>
            <person name="Stevens L."/>
            <person name="Kumar S."/>
            <person name="Blaxter L. M."/>
        </authorList>
    </citation>
    <scope>NUCLEOTIDE SEQUENCE [LARGE SCALE GENOMIC DNA]</scope>
</reference>
<dbReference type="EMBL" id="UYRX01000124">
    <property type="protein sequence ID" value="VDK74800.1"/>
    <property type="molecule type" value="Genomic_DNA"/>
</dbReference>
<evidence type="ECO:0000313" key="2">
    <source>
        <dbReference type="EMBL" id="VDK74800.1"/>
    </source>
</evidence>
<evidence type="ECO:0000256" key="1">
    <source>
        <dbReference type="SAM" id="MobiDB-lite"/>
    </source>
</evidence>
<evidence type="ECO:0000313" key="3">
    <source>
        <dbReference type="Proteomes" id="UP000277928"/>
    </source>
</evidence>
<dbReference type="OrthoDB" id="5858880at2759"/>
<protein>
    <submittedName>
        <fullName evidence="2">Uncharacterized protein</fullName>
    </submittedName>
</protein>
<feature type="compositionally biased region" description="Polar residues" evidence="1">
    <location>
        <begin position="378"/>
        <end position="392"/>
    </location>
</feature>
<sequence length="568" mass="60926">MAEENILESITGSTGLNLENMENGAKMGNDLIDKLSEEVEGGVEEFNGLKNEMSKIASDIITPTANAVSKVECGFVGASKEAGKRASEYLGGIADAAVEKEVSGLEELKKMERKSGGGTECLDEIVSEFKDLCKESVGDKLAGDIDEVHQHGVNAKEEICVGAQEGAERMDDLLNETFGRLRGGSKEGIRSDVEEIDEAKLHNLKDEMDEQVGGIDVRGGNNEIDGSHGKGVSGADNRVAKNDEFPEGNSSENDFLGAGTIAQLQGKDFADESIAKLEGNGEVQAVKTIISSGEEDMPKQNDGQLKRTGKTDGNGEDVQEKCSNPSENAVDVSESLPESLNSNVTSTSEDSLKLRKTLIAHEISIVKYSDQNERNEPELQSTKTENSVNRSDPPNRAPPLSLETADSLQPPVIPPKNIPPPVPPKKKSIEMILAEEAKAMGQRSLRGFGTPVQGTRSPKIEKDKLKASEETKQNMEAPTSVKQIHVATNESGAKLEATQTSESQKTHATVLAQSQKVEGQMVKPPSLQPAIGVKPETAMNEKSEMHAAKSKNGDGQQQQQASRRCTIL</sequence>
<feature type="compositionally biased region" description="Polar residues" evidence="1">
    <location>
        <begin position="474"/>
        <end position="517"/>
    </location>
</feature>
<feature type="compositionally biased region" description="Polar residues" evidence="1">
    <location>
        <begin position="336"/>
        <end position="349"/>
    </location>
</feature>